<evidence type="ECO:0000313" key="2">
    <source>
        <dbReference type="Proteomes" id="UP000464658"/>
    </source>
</evidence>
<evidence type="ECO:0000313" key="1">
    <source>
        <dbReference type="EMBL" id="BBP90402.1"/>
    </source>
</evidence>
<sequence>MMSTSPQCRWDVKKKGGEAIMMLSFDKHLEDEIVKKLTEVQDILSVRLIDL</sequence>
<accession>A0A5S9MCV4</accession>
<dbReference type="AlphaFoldDB" id="A0A5S9MCV4"/>
<dbReference type="Proteomes" id="UP000464658">
    <property type="component" value="Chromosome"/>
</dbReference>
<proteinExistence type="predicted"/>
<reference evidence="1 2" key="1">
    <citation type="submission" date="2019-12" db="EMBL/GenBank/DDBJ databases">
        <title>Full genome sequence of a Bacillus safensis strain isolated from commercially available natto in Indonesia.</title>
        <authorList>
            <person name="Yoshida M."/>
            <person name="Uomi M."/>
            <person name="Waturangi D."/>
            <person name="Ekaputri J.J."/>
            <person name="Setiamarga D.H.E."/>
        </authorList>
    </citation>
    <scope>NUCLEOTIDE SEQUENCE [LARGE SCALE GENOMIC DNA]</scope>
    <source>
        <strain evidence="1 2">IDN1</strain>
    </source>
</reference>
<gene>
    <name evidence="1" type="ORF">BsIDN1_40200</name>
</gene>
<evidence type="ECO:0008006" key="3">
    <source>
        <dbReference type="Google" id="ProtNLM"/>
    </source>
</evidence>
<name>A0A5S9MCV4_BACIA</name>
<protein>
    <recommendedName>
        <fullName evidence="3">ACT domain-containing protein</fullName>
    </recommendedName>
</protein>
<dbReference type="EMBL" id="AP021906">
    <property type="protein sequence ID" value="BBP90402.1"/>
    <property type="molecule type" value="Genomic_DNA"/>
</dbReference>
<organism evidence="1 2">
    <name type="scientific">Bacillus safensis</name>
    <dbReference type="NCBI Taxonomy" id="561879"/>
    <lineage>
        <taxon>Bacteria</taxon>
        <taxon>Bacillati</taxon>
        <taxon>Bacillota</taxon>
        <taxon>Bacilli</taxon>
        <taxon>Bacillales</taxon>
        <taxon>Bacillaceae</taxon>
        <taxon>Bacillus</taxon>
    </lineage>
</organism>
<dbReference type="Gene3D" id="3.30.70.260">
    <property type="match status" value="1"/>
</dbReference>